<keyword evidence="3" id="KW-0560">Oxidoreductase</keyword>
<dbReference type="Pfam" id="PF00462">
    <property type="entry name" value="Glutaredoxin"/>
    <property type="match status" value="1"/>
</dbReference>
<evidence type="ECO:0000313" key="3">
    <source>
        <dbReference type="EMBL" id="MBB2985838.1"/>
    </source>
</evidence>
<evidence type="ECO:0000313" key="4">
    <source>
        <dbReference type="Proteomes" id="UP000590811"/>
    </source>
</evidence>
<dbReference type="GO" id="GO:0045454">
    <property type="term" value="P:cell redox homeostasis"/>
    <property type="evidence" value="ECO:0007669"/>
    <property type="project" value="TreeGrafter"/>
</dbReference>
<sequence length="108" mass="11668">MSDEQQTTDGTTDGRTDGRTGRTPDLTPPGGSVTMFTTSWCGYCARLKSQLTREGVPFTEVDIERNPEHVDFVEHVNGGNRTVPTVLFPDGTAATNPSAAQVRERLGV</sequence>
<dbReference type="AlphaFoldDB" id="A0A839PNI2"/>
<feature type="domain" description="Glutaredoxin" evidence="2">
    <location>
        <begin position="33"/>
        <end position="87"/>
    </location>
</feature>
<dbReference type="InterPro" id="IPR036249">
    <property type="entry name" value="Thioredoxin-like_sf"/>
</dbReference>
<dbReference type="EMBL" id="JACHVT010000002">
    <property type="protein sequence ID" value="MBB2985838.1"/>
    <property type="molecule type" value="Genomic_DNA"/>
</dbReference>
<dbReference type="PROSITE" id="PS51354">
    <property type="entry name" value="GLUTAREDOXIN_2"/>
    <property type="match status" value="1"/>
</dbReference>
<feature type="region of interest" description="Disordered" evidence="1">
    <location>
        <begin position="1"/>
        <end position="33"/>
    </location>
</feature>
<dbReference type="Proteomes" id="UP000590811">
    <property type="component" value="Unassembled WGS sequence"/>
</dbReference>
<dbReference type="InterPro" id="IPR011915">
    <property type="entry name" value="GlrX_actino"/>
</dbReference>
<dbReference type="PANTHER" id="PTHR34386">
    <property type="entry name" value="GLUTAREDOXIN"/>
    <property type="match status" value="1"/>
</dbReference>
<dbReference type="Gene3D" id="3.40.30.10">
    <property type="entry name" value="Glutaredoxin"/>
    <property type="match status" value="1"/>
</dbReference>
<accession>A0A839PNI2</accession>
<protein>
    <submittedName>
        <fullName evidence="3">Mycoredoxin</fullName>
        <ecNumber evidence="3">1.20.4.3</ecNumber>
    </submittedName>
</protein>
<dbReference type="PROSITE" id="PS00194">
    <property type="entry name" value="THIOREDOXIN_1"/>
    <property type="match status" value="1"/>
</dbReference>
<dbReference type="NCBIfam" id="TIGR02200">
    <property type="entry name" value="GlrX_actino"/>
    <property type="match status" value="1"/>
</dbReference>
<evidence type="ECO:0000259" key="2">
    <source>
        <dbReference type="Pfam" id="PF00462"/>
    </source>
</evidence>
<dbReference type="GO" id="GO:0009055">
    <property type="term" value="F:electron transfer activity"/>
    <property type="evidence" value="ECO:0007669"/>
    <property type="project" value="TreeGrafter"/>
</dbReference>
<dbReference type="GO" id="GO:0016491">
    <property type="term" value="F:oxidoreductase activity"/>
    <property type="evidence" value="ECO:0007669"/>
    <property type="project" value="UniProtKB-KW"/>
</dbReference>
<proteinExistence type="predicted"/>
<dbReference type="SUPFAM" id="SSF52833">
    <property type="entry name" value="Thioredoxin-like"/>
    <property type="match status" value="1"/>
</dbReference>
<gene>
    <name evidence="3" type="ORF">FHW14_000987</name>
</gene>
<organism evidence="3 4">
    <name type="scientific">Terracoccus luteus</name>
    <dbReference type="NCBI Taxonomy" id="53356"/>
    <lineage>
        <taxon>Bacteria</taxon>
        <taxon>Bacillati</taxon>
        <taxon>Actinomycetota</taxon>
        <taxon>Actinomycetes</taxon>
        <taxon>Micrococcales</taxon>
        <taxon>Intrasporangiaceae</taxon>
        <taxon>Terracoccus</taxon>
    </lineage>
</organism>
<dbReference type="InterPro" id="IPR017937">
    <property type="entry name" value="Thioredoxin_CS"/>
</dbReference>
<dbReference type="EC" id="1.20.4.3" evidence="3"/>
<comment type="caution">
    <text evidence="3">The sequence shown here is derived from an EMBL/GenBank/DDBJ whole genome shotgun (WGS) entry which is preliminary data.</text>
</comment>
<dbReference type="PANTHER" id="PTHR34386:SF1">
    <property type="entry name" value="GLUTAREDOXIN-LIKE PROTEIN NRDH"/>
    <property type="match status" value="1"/>
</dbReference>
<name>A0A839PNI2_9MICO</name>
<dbReference type="CDD" id="cd02976">
    <property type="entry name" value="NrdH"/>
    <property type="match status" value="1"/>
</dbReference>
<dbReference type="InterPro" id="IPR002109">
    <property type="entry name" value="Glutaredoxin"/>
</dbReference>
<feature type="region of interest" description="Disordered" evidence="1">
    <location>
        <begin position="88"/>
        <end position="108"/>
    </location>
</feature>
<feature type="compositionally biased region" description="Basic and acidic residues" evidence="1">
    <location>
        <begin position="12"/>
        <end position="22"/>
    </location>
</feature>
<reference evidence="3 4" key="1">
    <citation type="submission" date="2020-08" db="EMBL/GenBank/DDBJ databases">
        <title>Genomic Encyclopedia of Type Strains, Phase IV (KMG-V): Genome sequencing to study the core and pangenomes of soil and plant-associated prokaryotes.</title>
        <authorList>
            <person name="Whitman W."/>
        </authorList>
    </citation>
    <scope>NUCLEOTIDE SEQUENCE [LARGE SCALE GENOMIC DNA]</scope>
    <source>
        <strain evidence="3 4">B3ACCR2</strain>
    </source>
</reference>
<dbReference type="InterPro" id="IPR051548">
    <property type="entry name" value="Grx-like_ET"/>
</dbReference>
<evidence type="ECO:0000256" key="1">
    <source>
        <dbReference type="SAM" id="MobiDB-lite"/>
    </source>
</evidence>